<dbReference type="Proteomes" id="UP000653002">
    <property type="component" value="Unassembled WGS sequence"/>
</dbReference>
<dbReference type="EMBL" id="JAABFR010002758">
    <property type="protein sequence ID" value="MBD4340573.1"/>
    <property type="molecule type" value="Genomic_DNA"/>
</dbReference>
<feature type="non-terminal residue" evidence="1">
    <location>
        <position position="1"/>
    </location>
</feature>
<gene>
    <name evidence="1" type="ORF">GUH15_31935</name>
</gene>
<sequence>IPLCLLAAYVFKWGIVGVYTLLTTEELFRLAVSFIIFKRRNWIVSLC</sequence>
<proteinExistence type="predicted"/>
<accession>A0A8I0LDW1</accession>
<organism evidence="1 2">
    <name type="scientific">Xanthomonas citri pv. citri</name>
    <dbReference type="NCBI Taxonomy" id="611301"/>
    <lineage>
        <taxon>Bacteria</taxon>
        <taxon>Pseudomonadati</taxon>
        <taxon>Pseudomonadota</taxon>
        <taxon>Gammaproteobacteria</taxon>
        <taxon>Lysobacterales</taxon>
        <taxon>Lysobacteraceae</taxon>
        <taxon>Xanthomonas</taxon>
    </lineage>
</organism>
<evidence type="ECO:0000313" key="1">
    <source>
        <dbReference type="EMBL" id="MBD4340573.1"/>
    </source>
</evidence>
<name>A0A8I0LDW1_XANCI</name>
<comment type="caution">
    <text evidence="1">The sequence shown here is derived from an EMBL/GenBank/DDBJ whole genome shotgun (WGS) entry which is preliminary data.</text>
</comment>
<evidence type="ECO:0000313" key="2">
    <source>
        <dbReference type="Proteomes" id="UP000653002"/>
    </source>
</evidence>
<reference evidence="1" key="1">
    <citation type="submission" date="2020-01" db="EMBL/GenBank/DDBJ databases">
        <authorList>
            <person name="Richard D."/>
        </authorList>
    </citation>
    <scope>NUCLEOTIDE SEQUENCE</scope>
    <source>
        <strain evidence="1">JP541</strain>
    </source>
</reference>
<protein>
    <submittedName>
        <fullName evidence="1">MATE family efflux transporter</fullName>
    </submittedName>
</protein>
<dbReference type="AlphaFoldDB" id="A0A8I0LDW1"/>